<feature type="region of interest" description="Disordered" evidence="1">
    <location>
        <begin position="445"/>
        <end position="476"/>
    </location>
</feature>
<accession>A0A8H7SE07</accession>
<dbReference type="Proteomes" id="UP000646827">
    <property type="component" value="Unassembled WGS sequence"/>
</dbReference>
<protein>
    <submittedName>
        <fullName evidence="2">Uncharacterized protein</fullName>
    </submittedName>
</protein>
<dbReference type="OrthoDB" id="2275774at2759"/>
<evidence type="ECO:0000256" key="1">
    <source>
        <dbReference type="SAM" id="MobiDB-lite"/>
    </source>
</evidence>
<feature type="compositionally biased region" description="Low complexity" evidence="1">
    <location>
        <begin position="454"/>
        <end position="476"/>
    </location>
</feature>
<proteinExistence type="predicted"/>
<sequence>MQKHSEYSAFKLLKPSTINSTSSSSSSTDKVILDYLLYISIQAQLKQTNYELEESPSPSSDKMNDYPDDIKNITILNRRQDKQAMIDSTVTGILSSYQNSNNNINNDINRYYFTTSPESTPFQQRLNLYLLSNHVLARYDAISNDHVIIRRRRNNKLDDKEHILFTTPISPLSCRRHHRRPTCESCPTRTTKKKSGLMDSIPVFLKTSADLLRRALDNNGNNNNNNNKENDNVNNNTTNEPSTSSSSSPSTVKPMVFAGQQVMGGGMPPTWYDLFLNLLTQAAIECYLCDGQTGPESIFEIFSYGYVEDEDEPDVLEDEDDDDDDENDDDNSDTEDSFSEEELWSVKAADHHLLFPKTRTMYLFKTQVQEREKEFLDVDEENNLQQHFNKLAQRYPLSEFEKSMHEFILMVFNSMDVPALDKVSSIICDVASLVYRYPSDGSLLMPEVPDDEPSSSIVSAQYSSPPSSSSSTASSSLAEEEAAALTAIASCSSPIHLGIKRTRQDASDLQESSQKKRLTQN</sequence>
<organism evidence="2 3">
    <name type="scientific">Circinella minor</name>
    <dbReference type="NCBI Taxonomy" id="1195481"/>
    <lineage>
        <taxon>Eukaryota</taxon>
        <taxon>Fungi</taxon>
        <taxon>Fungi incertae sedis</taxon>
        <taxon>Mucoromycota</taxon>
        <taxon>Mucoromycotina</taxon>
        <taxon>Mucoromycetes</taxon>
        <taxon>Mucorales</taxon>
        <taxon>Lichtheimiaceae</taxon>
        <taxon>Circinella</taxon>
    </lineage>
</organism>
<dbReference type="AlphaFoldDB" id="A0A8H7SE07"/>
<gene>
    <name evidence="2" type="ORF">INT45_002083</name>
</gene>
<feature type="compositionally biased region" description="Low complexity" evidence="1">
    <location>
        <begin position="217"/>
        <end position="252"/>
    </location>
</feature>
<name>A0A8H7SE07_9FUNG</name>
<feature type="region of interest" description="Disordered" evidence="1">
    <location>
        <begin position="310"/>
        <end position="341"/>
    </location>
</feature>
<dbReference type="PANTHER" id="PTHR20916:SF18">
    <property type="entry name" value="IPT_TIG DOMAIN-CONTAINING PROTEIN"/>
    <property type="match status" value="1"/>
</dbReference>
<dbReference type="PANTHER" id="PTHR20916">
    <property type="entry name" value="CYSTEINE AND GLYCINE-RICH PROTEIN 2 BINDING PROTEIN"/>
    <property type="match status" value="1"/>
</dbReference>
<dbReference type="EMBL" id="JAEPRB010000004">
    <property type="protein sequence ID" value="KAG2227845.1"/>
    <property type="molecule type" value="Genomic_DNA"/>
</dbReference>
<comment type="caution">
    <text evidence="2">The sequence shown here is derived from an EMBL/GenBank/DDBJ whole genome shotgun (WGS) entry which is preliminary data.</text>
</comment>
<evidence type="ECO:0000313" key="2">
    <source>
        <dbReference type="EMBL" id="KAG2227845.1"/>
    </source>
</evidence>
<evidence type="ECO:0000313" key="3">
    <source>
        <dbReference type="Proteomes" id="UP000646827"/>
    </source>
</evidence>
<keyword evidence="3" id="KW-1185">Reference proteome</keyword>
<feature type="region of interest" description="Disordered" evidence="1">
    <location>
        <begin position="215"/>
        <end position="252"/>
    </location>
</feature>
<feature type="region of interest" description="Disordered" evidence="1">
    <location>
        <begin position="502"/>
        <end position="521"/>
    </location>
</feature>
<reference evidence="2 3" key="1">
    <citation type="submission" date="2020-12" db="EMBL/GenBank/DDBJ databases">
        <title>Metabolic potential, ecology and presence of endohyphal bacteria is reflected in genomic diversity of Mucoromycotina.</title>
        <authorList>
            <person name="Muszewska A."/>
            <person name="Okrasinska A."/>
            <person name="Steczkiewicz K."/>
            <person name="Drgas O."/>
            <person name="Orlowska M."/>
            <person name="Perlinska-Lenart U."/>
            <person name="Aleksandrzak-Piekarczyk T."/>
            <person name="Szatraj K."/>
            <person name="Zielenkiewicz U."/>
            <person name="Pilsyk S."/>
            <person name="Malc E."/>
            <person name="Mieczkowski P."/>
            <person name="Kruszewska J.S."/>
            <person name="Biernat P."/>
            <person name="Pawlowska J."/>
        </authorList>
    </citation>
    <scope>NUCLEOTIDE SEQUENCE [LARGE SCALE GENOMIC DNA]</scope>
    <source>
        <strain evidence="2 3">CBS 142.35</strain>
    </source>
</reference>